<keyword evidence="1" id="KW-0812">Transmembrane</keyword>
<evidence type="ECO:0000313" key="3">
    <source>
        <dbReference type="Proteomes" id="UP000886602"/>
    </source>
</evidence>
<evidence type="ECO:0000313" key="2">
    <source>
        <dbReference type="EMBL" id="MBK7421650.1"/>
    </source>
</evidence>
<organism evidence="2 3">
    <name type="scientific">Candidatus Propionivibrio dominans</name>
    <dbReference type="NCBI Taxonomy" id="2954373"/>
    <lineage>
        <taxon>Bacteria</taxon>
        <taxon>Pseudomonadati</taxon>
        <taxon>Pseudomonadota</taxon>
        <taxon>Betaproteobacteria</taxon>
        <taxon>Rhodocyclales</taxon>
        <taxon>Rhodocyclaceae</taxon>
        <taxon>Propionivibrio</taxon>
    </lineage>
</organism>
<comment type="caution">
    <text evidence="2">The sequence shown here is derived from an EMBL/GenBank/DDBJ whole genome shotgun (WGS) entry which is preliminary data.</text>
</comment>
<dbReference type="AlphaFoldDB" id="A0A9D7FAW2"/>
<keyword evidence="1" id="KW-0472">Membrane</keyword>
<name>A0A9D7FAW2_9RHOO</name>
<reference evidence="2" key="1">
    <citation type="submission" date="2020-10" db="EMBL/GenBank/DDBJ databases">
        <title>Connecting structure to function with the recovery of over 1000 high-quality activated sludge metagenome-assembled genomes encoding full-length rRNA genes using long-read sequencing.</title>
        <authorList>
            <person name="Singleton C.M."/>
            <person name="Petriglieri F."/>
            <person name="Kristensen J.M."/>
            <person name="Kirkegaard R.H."/>
            <person name="Michaelsen T.Y."/>
            <person name="Andersen M.H."/>
            <person name="Karst S.M."/>
            <person name="Dueholm M.S."/>
            <person name="Nielsen P.H."/>
            <person name="Albertsen M."/>
        </authorList>
    </citation>
    <scope>NUCLEOTIDE SEQUENCE</scope>
    <source>
        <strain evidence="2">EsbW_18-Q3-R4-48_MAXAC.044</strain>
    </source>
</reference>
<feature type="transmembrane region" description="Helical" evidence="1">
    <location>
        <begin position="6"/>
        <end position="28"/>
    </location>
</feature>
<accession>A0A9D7FAW2</accession>
<evidence type="ECO:0000256" key="1">
    <source>
        <dbReference type="SAM" id="Phobius"/>
    </source>
</evidence>
<protein>
    <submittedName>
        <fullName evidence="2">Uncharacterized protein</fullName>
    </submittedName>
</protein>
<keyword evidence="1" id="KW-1133">Transmembrane helix</keyword>
<dbReference type="EMBL" id="JADJNC010000001">
    <property type="protein sequence ID" value="MBK7421650.1"/>
    <property type="molecule type" value="Genomic_DNA"/>
</dbReference>
<proteinExistence type="predicted"/>
<gene>
    <name evidence="2" type="ORF">IPJ48_00315</name>
</gene>
<sequence>MTSVDLLYPAIIVFALLVVGLVLTVMEFDKLENSGDERDSDHRQKGK</sequence>
<dbReference type="Proteomes" id="UP000886602">
    <property type="component" value="Unassembled WGS sequence"/>
</dbReference>